<evidence type="ECO:0000256" key="4">
    <source>
        <dbReference type="ARBA" id="ARBA00022694"/>
    </source>
</evidence>
<dbReference type="GO" id="GO:0000175">
    <property type="term" value="F:3'-5'-RNA exonuclease activity"/>
    <property type="evidence" value="ECO:0007669"/>
    <property type="project" value="UniProtKB-UniRule"/>
</dbReference>
<dbReference type="GO" id="GO:0016075">
    <property type="term" value="P:rRNA catabolic process"/>
    <property type="evidence" value="ECO:0007669"/>
    <property type="project" value="UniProtKB-UniRule"/>
</dbReference>
<dbReference type="PANTHER" id="PTHR11953:SF0">
    <property type="entry name" value="EXOSOME COMPLEX COMPONENT RRP41"/>
    <property type="match status" value="1"/>
</dbReference>
<comment type="similarity">
    <text evidence="1 6">Belongs to the RNase PH family.</text>
</comment>
<dbReference type="Proteomes" id="UP000178449">
    <property type="component" value="Unassembled WGS sequence"/>
</dbReference>
<evidence type="ECO:0000256" key="5">
    <source>
        <dbReference type="ARBA" id="ARBA00022884"/>
    </source>
</evidence>
<dbReference type="InterPro" id="IPR036345">
    <property type="entry name" value="ExoRNase_PH_dom2_sf"/>
</dbReference>
<dbReference type="GO" id="GO:0008033">
    <property type="term" value="P:tRNA processing"/>
    <property type="evidence" value="ECO:0007669"/>
    <property type="project" value="UniProtKB-UniRule"/>
</dbReference>
<feature type="binding site" evidence="6">
    <location>
        <position position="83"/>
    </location>
    <ligand>
        <name>phosphate</name>
        <dbReference type="ChEBI" id="CHEBI:43474"/>
        <note>substrate</note>
    </ligand>
</feature>
<dbReference type="FunFam" id="3.30.230.70:FF:000003">
    <property type="entry name" value="Ribonuclease PH"/>
    <property type="match status" value="1"/>
</dbReference>
<dbReference type="GO" id="GO:0031125">
    <property type="term" value="P:rRNA 3'-end processing"/>
    <property type="evidence" value="ECO:0007669"/>
    <property type="project" value="UniProtKB-ARBA"/>
</dbReference>
<dbReference type="EC" id="2.7.7.56" evidence="6"/>
<dbReference type="AlphaFoldDB" id="A0A1F6G9Y5"/>
<evidence type="ECO:0000259" key="7">
    <source>
        <dbReference type="Pfam" id="PF01138"/>
    </source>
</evidence>
<gene>
    <name evidence="6" type="primary">rph</name>
    <name evidence="9" type="ORF">A2527_10085</name>
</gene>
<keyword evidence="4 6" id="KW-0819">tRNA processing</keyword>
<evidence type="ECO:0000313" key="9">
    <source>
        <dbReference type="EMBL" id="OGG94917.1"/>
    </source>
</evidence>
<dbReference type="InterPro" id="IPR015847">
    <property type="entry name" value="ExoRNase_PH_dom2"/>
</dbReference>
<comment type="subunit">
    <text evidence="6">Homohexameric ring arranged as a trimer of dimers.</text>
</comment>
<dbReference type="InterPro" id="IPR001247">
    <property type="entry name" value="ExoRNase_PH_dom1"/>
</dbReference>
<dbReference type="GO" id="GO:0000049">
    <property type="term" value="F:tRNA binding"/>
    <property type="evidence" value="ECO:0007669"/>
    <property type="project" value="UniProtKB-UniRule"/>
</dbReference>
<dbReference type="InterPro" id="IPR002381">
    <property type="entry name" value="RNase_PH_bac-type"/>
</dbReference>
<evidence type="ECO:0000256" key="6">
    <source>
        <dbReference type="HAMAP-Rule" id="MF_00564"/>
    </source>
</evidence>
<keyword evidence="3 6" id="KW-0820">tRNA-binding</keyword>
<protein>
    <recommendedName>
        <fullName evidence="6">Ribonuclease PH</fullName>
        <shortName evidence="6">RNase PH</shortName>
        <ecNumber evidence="6">2.7.7.56</ecNumber>
    </recommendedName>
    <alternativeName>
        <fullName evidence="6">tRNA nucleotidyltransferase</fullName>
    </alternativeName>
</protein>
<dbReference type="SUPFAM" id="SSF54211">
    <property type="entry name" value="Ribosomal protein S5 domain 2-like"/>
    <property type="match status" value="1"/>
</dbReference>
<sequence>MRQNRTNHQTRPIVITPDFTTQAEGSVLVATGNTRVICTASVEEGVPGFLKGKNQGWVTAEYSMLPRATNKRTNRERQGASGRTLEIQRLIGRSLRAVVDLKALGERTITLDCDVIEADGGTRTASITGAYAALARAIAHLERSGVKFSANPLIGQVAAISLGIVGGELLLDLDYLEDSSAQVDLNLVMTRDLRIIEIQGTAEKEPFVLEDLNNMVKLAQEGLVGHFQAQSQVIYA</sequence>
<feature type="domain" description="Exoribonuclease phosphorolytic" evidence="8">
    <location>
        <begin position="156"/>
        <end position="222"/>
    </location>
</feature>
<feature type="domain" description="Exoribonuclease phosphorolytic" evidence="7">
    <location>
        <begin position="9"/>
        <end position="137"/>
    </location>
</feature>
<dbReference type="HAMAP" id="MF_00564">
    <property type="entry name" value="RNase_PH"/>
    <property type="match status" value="1"/>
</dbReference>
<evidence type="ECO:0000313" key="10">
    <source>
        <dbReference type="Proteomes" id="UP000178449"/>
    </source>
</evidence>
<evidence type="ECO:0000256" key="3">
    <source>
        <dbReference type="ARBA" id="ARBA00022555"/>
    </source>
</evidence>
<comment type="catalytic activity">
    <reaction evidence="6">
        <text>tRNA(n+1) + phosphate = tRNA(n) + a ribonucleoside 5'-diphosphate</text>
        <dbReference type="Rhea" id="RHEA:10628"/>
        <dbReference type="Rhea" id="RHEA-COMP:17343"/>
        <dbReference type="Rhea" id="RHEA-COMP:17344"/>
        <dbReference type="ChEBI" id="CHEBI:43474"/>
        <dbReference type="ChEBI" id="CHEBI:57930"/>
        <dbReference type="ChEBI" id="CHEBI:173114"/>
        <dbReference type="EC" id="2.7.7.56"/>
    </reaction>
</comment>
<dbReference type="SUPFAM" id="SSF55666">
    <property type="entry name" value="Ribonuclease PH domain 2-like"/>
    <property type="match status" value="1"/>
</dbReference>
<keyword evidence="6" id="KW-0548">Nucleotidyltransferase</keyword>
<comment type="caution">
    <text evidence="9">The sequence shown here is derived from an EMBL/GenBank/DDBJ whole genome shotgun (WGS) entry which is preliminary data.</text>
</comment>
<dbReference type="Gene3D" id="3.30.230.70">
    <property type="entry name" value="GHMP Kinase, N-terminal domain"/>
    <property type="match status" value="1"/>
</dbReference>
<dbReference type="STRING" id="1817772.A2527_10085"/>
<proteinExistence type="inferred from homology"/>
<dbReference type="Pfam" id="PF03725">
    <property type="entry name" value="RNase_PH_C"/>
    <property type="match status" value="1"/>
</dbReference>
<name>A0A1F6G9Y5_9PROT</name>
<dbReference type="PANTHER" id="PTHR11953">
    <property type="entry name" value="EXOSOME COMPLEX COMPONENT"/>
    <property type="match status" value="1"/>
</dbReference>
<keyword evidence="5" id="KW-0694">RNA-binding</keyword>
<comment type="function">
    <text evidence="6">Phosphorolytic 3'-5' exoribonuclease that plays an important role in tRNA 3'-end maturation. Removes nucleotide residues following the 3'-CCA terminus of tRNAs; can also add nucleotides to the ends of RNA molecules by using nucleoside diphosphates as substrates, but this may not be physiologically important. Probably plays a role in initiation of 16S rRNA degradation (leading to ribosome degradation) during starvation.</text>
</comment>
<evidence type="ECO:0000259" key="8">
    <source>
        <dbReference type="Pfam" id="PF03725"/>
    </source>
</evidence>
<feature type="binding site" evidence="6">
    <location>
        <begin position="121"/>
        <end position="123"/>
    </location>
    <ligand>
        <name>phosphate</name>
        <dbReference type="ChEBI" id="CHEBI:43474"/>
        <note>substrate</note>
    </ligand>
</feature>
<keyword evidence="2 6" id="KW-0698">rRNA processing</keyword>
<keyword evidence="6" id="KW-0808">Transferase</keyword>
<dbReference type="InterPro" id="IPR020568">
    <property type="entry name" value="Ribosomal_Su5_D2-typ_SF"/>
</dbReference>
<reference evidence="9 10" key="1">
    <citation type="journal article" date="2016" name="Nat. Commun.">
        <title>Thousands of microbial genomes shed light on interconnected biogeochemical processes in an aquifer system.</title>
        <authorList>
            <person name="Anantharaman K."/>
            <person name="Brown C.T."/>
            <person name="Hug L.A."/>
            <person name="Sharon I."/>
            <person name="Castelle C.J."/>
            <person name="Probst A.J."/>
            <person name="Thomas B.C."/>
            <person name="Singh A."/>
            <person name="Wilkins M.J."/>
            <person name="Karaoz U."/>
            <person name="Brodie E.L."/>
            <person name="Williams K.H."/>
            <person name="Hubbard S.S."/>
            <person name="Banfield J.F."/>
        </authorList>
    </citation>
    <scope>NUCLEOTIDE SEQUENCE [LARGE SCALE GENOMIC DNA]</scope>
</reference>
<dbReference type="Pfam" id="PF01138">
    <property type="entry name" value="RNase_PH"/>
    <property type="match status" value="1"/>
</dbReference>
<dbReference type="NCBIfam" id="TIGR01966">
    <property type="entry name" value="RNasePH"/>
    <property type="match status" value="1"/>
</dbReference>
<dbReference type="GO" id="GO:0009022">
    <property type="term" value="F:tRNA nucleotidyltransferase activity"/>
    <property type="evidence" value="ECO:0007669"/>
    <property type="project" value="UniProtKB-UniRule"/>
</dbReference>
<dbReference type="InterPro" id="IPR027408">
    <property type="entry name" value="PNPase/RNase_PH_dom_sf"/>
</dbReference>
<organism evidence="9 10">
    <name type="scientific">Candidatus Lambdaproteobacteria bacterium RIFOXYD2_FULL_50_16</name>
    <dbReference type="NCBI Taxonomy" id="1817772"/>
    <lineage>
        <taxon>Bacteria</taxon>
        <taxon>Pseudomonadati</taxon>
        <taxon>Pseudomonadota</taxon>
        <taxon>Candidatus Lambdaproteobacteria</taxon>
    </lineage>
</organism>
<evidence type="ECO:0000256" key="2">
    <source>
        <dbReference type="ARBA" id="ARBA00022552"/>
    </source>
</evidence>
<dbReference type="EMBL" id="MFNE01000031">
    <property type="protein sequence ID" value="OGG94917.1"/>
    <property type="molecule type" value="Genomic_DNA"/>
</dbReference>
<evidence type="ECO:0000256" key="1">
    <source>
        <dbReference type="ARBA" id="ARBA00006678"/>
    </source>
</evidence>
<accession>A0A1F6G9Y5</accession>
<dbReference type="InterPro" id="IPR050080">
    <property type="entry name" value="RNase_PH"/>
</dbReference>